<dbReference type="PRINTS" id="PR00081">
    <property type="entry name" value="GDHRDH"/>
</dbReference>
<proteinExistence type="predicted"/>
<dbReference type="Proteomes" id="UP001596456">
    <property type="component" value="Unassembled WGS sequence"/>
</dbReference>
<dbReference type="SUPFAM" id="SSF51735">
    <property type="entry name" value="NAD(P)-binding Rossmann-fold domains"/>
    <property type="match status" value="1"/>
</dbReference>
<reference evidence="2" key="1">
    <citation type="journal article" date="2019" name="Int. J. Syst. Evol. Microbiol.">
        <title>The Global Catalogue of Microorganisms (GCM) 10K type strain sequencing project: providing services to taxonomists for standard genome sequencing and annotation.</title>
        <authorList>
            <consortium name="The Broad Institute Genomics Platform"/>
            <consortium name="The Broad Institute Genome Sequencing Center for Infectious Disease"/>
            <person name="Wu L."/>
            <person name="Ma J."/>
        </authorList>
    </citation>
    <scope>NUCLEOTIDE SEQUENCE [LARGE SCALE GENOMIC DNA]</scope>
    <source>
        <strain evidence="2">CGMCC 1.16275</strain>
    </source>
</reference>
<dbReference type="InterPro" id="IPR002347">
    <property type="entry name" value="SDR_fam"/>
</dbReference>
<keyword evidence="2" id="KW-1185">Reference proteome</keyword>
<dbReference type="CDD" id="cd09762">
    <property type="entry name" value="HSDL2_SDR_c"/>
    <property type="match status" value="1"/>
</dbReference>
<protein>
    <submittedName>
        <fullName evidence="1">SDR family oxidoreductase</fullName>
    </submittedName>
</protein>
<dbReference type="Pfam" id="PF00106">
    <property type="entry name" value="adh_short"/>
    <property type="match status" value="1"/>
</dbReference>
<organism evidence="1 2">
    <name type="scientific">Rhodocista pekingensis</name>
    <dbReference type="NCBI Taxonomy" id="201185"/>
    <lineage>
        <taxon>Bacteria</taxon>
        <taxon>Pseudomonadati</taxon>
        <taxon>Pseudomonadota</taxon>
        <taxon>Alphaproteobacteria</taxon>
        <taxon>Rhodospirillales</taxon>
        <taxon>Azospirillaceae</taxon>
        <taxon>Rhodocista</taxon>
    </lineage>
</organism>
<evidence type="ECO:0000313" key="2">
    <source>
        <dbReference type="Proteomes" id="UP001596456"/>
    </source>
</evidence>
<dbReference type="PANTHER" id="PTHR42808">
    <property type="entry name" value="HYDROXYSTEROID DEHYDROGENASE-LIKE PROTEIN 2"/>
    <property type="match status" value="1"/>
</dbReference>
<dbReference type="InterPro" id="IPR051935">
    <property type="entry name" value="HSDL2"/>
</dbReference>
<dbReference type="EMBL" id="JBHTCM010000005">
    <property type="protein sequence ID" value="MFC7332383.1"/>
    <property type="molecule type" value="Genomic_DNA"/>
</dbReference>
<comment type="caution">
    <text evidence="1">The sequence shown here is derived from an EMBL/GenBank/DDBJ whole genome shotgun (WGS) entry which is preliminary data.</text>
</comment>
<sequence length="276" mass="28984">MAENRSLSGKTLFITGASRGIGKAIALRAARDGANVAIAAKTADPHPKLEGTIFSTAAEIEAAGGRALALQVDIRDEGAVADAVARTVETFGGIDILVNNASAISLTGTLDTPMKRYDLMQGVNARGTFVCSQACLPHLLAAPNPHILTLSPPLNLDPKWFKGHVAYTMAKYGMSMCVLGMAEEFRSRGVAVNALWPRTGIATAAMRMLGGGEVPPGCRDVAIMADAAHLILTSDSRATTGNFFIDEDVLRAAGVTDFGPYAIDPSQPLFPDLFLD</sequence>
<dbReference type="InterPro" id="IPR036291">
    <property type="entry name" value="NAD(P)-bd_dom_sf"/>
</dbReference>
<dbReference type="Gene3D" id="3.40.50.720">
    <property type="entry name" value="NAD(P)-binding Rossmann-like Domain"/>
    <property type="match status" value="1"/>
</dbReference>
<gene>
    <name evidence="1" type="ORF">ACFQPS_04355</name>
</gene>
<dbReference type="RefSeq" id="WP_377356758.1">
    <property type="nucleotide sequence ID" value="NZ_JBHTCM010000005.1"/>
</dbReference>
<dbReference type="PANTHER" id="PTHR42808:SF3">
    <property type="entry name" value="HYDROXYSTEROID DEHYDROGENASE-LIKE PROTEIN 2"/>
    <property type="match status" value="1"/>
</dbReference>
<name>A0ABW2KT25_9PROT</name>
<evidence type="ECO:0000313" key="1">
    <source>
        <dbReference type="EMBL" id="MFC7332383.1"/>
    </source>
</evidence>
<dbReference type="NCBIfam" id="NF006133">
    <property type="entry name" value="PRK08278.1"/>
    <property type="match status" value="1"/>
</dbReference>
<accession>A0ABW2KT25</accession>